<name>A0A6P7MLL2_BETSP</name>
<dbReference type="RefSeq" id="XP_029007536.1">
    <property type="nucleotide sequence ID" value="XM_029151703.3"/>
</dbReference>
<dbReference type="OrthoDB" id="5376140at2759"/>
<feature type="region of interest" description="Disordered" evidence="1">
    <location>
        <begin position="32"/>
        <end position="87"/>
    </location>
</feature>
<dbReference type="GeneID" id="114856073"/>
<evidence type="ECO:0000313" key="3">
    <source>
        <dbReference type="RefSeq" id="XP_029007536.1"/>
    </source>
</evidence>
<evidence type="ECO:0000313" key="4">
    <source>
        <dbReference type="RefSeq" id="XP_029007537.1"/>
    </source>
</evidence>
<organism evidence="2 4">
    <name type="scientific">Betta splendens</name>
    <name type="common">Siamese fighting fish</name>
    <dbReference type="NCBI Taxonomy" id="158456"/>
    <lineage>
        <taxon>Eukaryota</taxon>
        <taxon>Metazoa</taxon>
        <taxon>Chordata</taxon>
        <taxon>Craniata</taxon>
        <taxon>Vertebrata</taxon>
        <taxon>Euteleostomi</taxon>
        <taxon>Actinopterygii</taxon>
        <taxon>Neopterygii</taxon>
        <taxon>Teleostei</taxon>
        <taxon>Neoteleostei</taxon>
        <taxon>Acanthomorphata</taxon>
        <taxon>Anabantaria</taxon>
        <taxon>Anabantiformes</taxon>
        <taxon>Anabantoidei</taxon>
        <taxon>Osphronemidae</taxon>
        <taxon>Betta</taxon>
    </lineage>
</organism>
<feature type="compositionally biased region" description="Polar residues" evidence="1">
    <location>
        <begin position="77"/>
        <end position="87"/>
    </location>
</feature>
<feature type="compositionally biased region" description="Polar residues" evidence="1">
    <location>
        <begin position="57"/>
        <end position="67"/>
    </location>
</feature>
<evidence type="ECO:0000313" key="2">
    <source>
        <dbReference type="Proteomes" id="UP000515150"/>
    </source>
</evidence>
<sequence>MAMHQTNLYQVVKAAGMNIFPKLLNQKVKKKQKLQKRTANFPEMDHQPPKKRFITPYSHTLNDTRGSSSHDADHTNESSSPDTSDVTVMTLKKKANGRRLYNKKFYCAFCSKAYSKMARHLESKHKEIPEVAKAVACPVGSKERKIQFNLLRNKGNRAHNNQVLKEGKGIMIPRQQSCKPTKASDYLHCINCQGYLKRKSLWRHMQRCQLSSQVKALKPGMSRIQALCRYADPVPDSLNAEFWKLVQNMHDDDVTKIVRKEKCILKLGEHLFNKHGHDVTKHDYIRQKMRETGRLVMEGQKHDQLKRLSDFFVPTNFAYVIDTVKKVAGFNANTHTYKTPSLALKLGHNLKKVADVLECEAMISGDQETIDNTRVFKQICDTKWSECISSSALRTLNEAKWNAPQLLPFAEDVKMMHQYLVKQRVKYQSKLQEEPNKKHWAELAKVTLCDVILFNRRRAGELSKMSLNAFTLRNTSSTHPDVELSLSELEKKLCKHFQRIEIRGKRGRKVPILLTPDVLASMELMVKTRRSCAVLDENPFMFGRPQALSHLRGSDVIRQIAQSCGAKHPEALSSTKLRKHMATMSKILNLKENEMDDLADFLGHDIRVHRQYYRLPEGTLQLAKISKVLMALERGQLSKFKGQNLDEIIIDPKEKIALDDDATETEDEDATSVSDAASSFSLSPTQSSDKSDLKKESTNSSTPERTTLKRPAKGRSGEEMTPVCEVSDEAQKRGLSQNKRRKWAEEEVQAVEKTLMDYIISGRVPGKKECLKCIETSPAALKERSWEGVKFYVKNRIDSLKRESFKRR</sequence>
<proteinExistence type="predicted"/>
<keyword evidence="2" id="KW-1185">Reference proteome</keyword>
<dbReference type="GO" id="GO:0006310">
    <property type="term" value="P:DNA recombination"/>
    <property type="evidence" value="ECO:0007669"/>
    <property type="project" value="InterPro"/>
</dbReference>
<dbReference type="GO" id="GO:0015074">
    <property type="term" value="P:DNA integration"/>
    <property type="evidence" value="ECO:0007669"/>
    <property type="project" value="InterPro"/>
</dbReference>
<reference evidence="3 4" key="1">
    <citation type="submission" date="2025-04" db="UniProtKB">
        <authorList>
            <consortium name="RefSeq"/>
        </authorList>
    </citation>
    <scope>IDENTIFICATION</scope>
</reference>
<dbReference type="PANTHER" id="PTHR33480">
    <property type="entry name" value="SET DOMAIN-CONTAINING PROTEIN-RELATED"/>
    <property type="match status" value="1"/>
</dbReference>
<dbReference type="RefSeq" id="XP_029007537.1">
    <property type="nucleotide sequence ID" value="XM_029151704.3"/>
</dbReference>
<dbReference type="Gene3D" id="1.10.443.10">
    <property type="entry name" value="Intergrase catalytic core"/>
    <property type="match status" value="1"/>
</dbReference>
<dbReference type="GO" id="GO:0003677">
    <property type="term" value="F:DNA binding"/>
    <property type="evidence" value="ECO:0007669"/>
    <property type="project" value="InterPro"/>
</dbReference>
<dbReference type="Proteomes" id="UP000515150">
    <property type="component" value="Chromosome 5"/>
</dbReference>
<dbReference type="InterPro" id="IPR013762">
    <property type="entry name" value="Integrase-like_cat_sf"/>
</dbReference>
<gene>
    <name evidence="3 4" type="primary">LOC114856073</name>
</gene>
<dbReference type="KEGG" id="bspl:114856073"/>
<feature type="region of interest" description="Disordered" evidence="1">
    <location>
        <begin position="659"/>
        <end position="740"/>
    </location>
</feature>
<protein>
    <submittedName>
        <fullName evidence="3 4">Uncharacterized protein LOC114856073 isoform X1</fullName>
    </submittedName>
</protein>
<feature type="compositionally biased region" description="Acidic residues" evidence="1">
    <location>
        <begin position="659"/>
        <end position="670"/>
    </location>
</feature>
<evidence type="ECO:0000256" key="1">
    <source>
        <dbReference type="SAM" id="MobiDB-lite"/>
    </source>
</evidence>
<accession>A0A6P7MLL2</accession>
<dbReference type="AlphaFoldDB" id="A0A6P7MLL2"/>
<dbReference type="PANTHER" id="PTHR33480:SF5">
    <property type="entry name" value="SI:DKEY-51D8.9"/>
    <property type="match status" value="1"/>
</dbReference>
<feature type="compositionally biased region" description="Low complexity" evidence="1">
    <location>
        <begin position="671"/>
        <end position="683"/>
    </location>
</feature>